<sequence>MARTGPTAPSGHALRHLGRQVQLSRPHGGKSKATRASDDLRLVGLQKSKSELNAAIDAEFLRREEVIAEIVGSSKRKPAYIHLLLSCASHQYKATRKPSLQNTVIHQCSIEQPEGSHKTLKEICTDLAEDERAGIVDLALIPTKEREHLLKQVIEYCELKRTGIRATTNAQQLDTTKTGLSIGNTLKDLFHRTGACGIVMISRGKVDDLTAPQIIDSDNASGFFLKALGITPVEVVQKFERYNVSRDDGTCRLARRHQAG</sequence>
<comment type="caution">
    <text evidence="2">The sequence shown here is derived from an EMBL/GenBank/DDBJ whole genome shotgun (WGS) entry which is preliminary data.</text>
</comment>
<evidence type="ECO:0000256" key="1">
    <source>
        <dbReference type="SAM" id="MobiDB-lite"/>
    </source>
</evidence>
<evidence type="ECO:0000313" key="3">
    <source>
        <dbReference type="Proteomes" id="UP001215598"/>
    </source>
</evidence>
<gene>
    <name evidence="2" type="ORF">B0H16DRAFT_1467141</name>
</gene>
<accession>A0AAD7I6H9</accession>
<dbReference type="AlphaFoldDB" id="A0AAD7I6H9"/>
<reference evidence="2" key="1">
    <citation type="submission" date="2023-03" db="EMBL/GenBank/DDBJ databases">
        <title>Massive genome expansion in bonnet fungi (Mycena s.s.) driven by repeated elements and novel gene families across ecological guilds.</title>
        <authorList>
            <consortium name="Lawrence Berkeley National Laboratory"/>
            <person name="Harder C.B."/>
            <person name="Miyauchi S."/>
            <person name="Viragh M."/>
            <person name="Kuo A."/>
            <person name="Thoen E."/>
            <person name="Andreopoulos B."/>
            <person name="Lu D."/>
            <person name="Skrede I."/>
            <person name="Drula E."/>
            <person name="Henrissat B."/>
            <person name="Morin E."/>
            <person name="Kohler A."/>
            <person name="Barry K."/>
            <person name="LaButti K."/>
            <person name="Morin E."/>
            <person name="Salamov A."/>
            <person name="Lipzen A."/>
            <person name="Mereny Z."/>
            <person name="Hegedus B."/>
            <person name="Baldrian P."/>
            <person name="Stursova M."/>
            <person name="Weitz H."/>
            <person name="Taylor A."/>
            <person name="Grigoriev I.V."/>
            <person name="Nagy L.G."/>
            <person name="Martin F."/>
            <person name="Kauserud H."/>
        </authorList>
    </citation>
    <scope>NUCLEOTIDE SEQUENCE</scope>
    <source>
        <strain evidence="2">CBHHK182m</strain>
    </source>
</reference>
<evidence type="ECO:0000313" key="2">
    <source>
        <dbReference type="EMBL" id="KAJ7735516.1"/>
    </source>
</evidence>
<keyword evidence="3" id="KW-1185">Reference proteome</keyword>
<organism evidence="2 3">
    <name type="scientific">Mycena metata</name>
    <dbReference type="NCBI Taxonomy" id="1033252"/>
    <lineage>
        <taxon>Eukaryota</taxon>
        <taxon>Fungi</taxon>
        <taxon>Dikarya</taxon>
        <taxon>Basidiomycota</taxon>
        <taxon>Agaricomycotina</taxon>
        <taxon>Agaricomycetes</taxon>
        <taxon>Agaricomycetidae</taxon>
        <taxon>Agaricales</taxon>
        <taxon>Marasmiineae</taxon>
        <taxon>Mycenaceae</taxon>
        <taxon>Mycena</taxon>
    </lineage>
</organism>
<dbReference type="Proteomes" id="UP001215598">
    <property type="component" value="Unassembled WGS sequence"/>
</dbReference>
<name>A0AAD7I6H9_9AGAR</name>
<feature type="region of interest" description="Disordered" evidence="1">
    <location>
        <begin position="1"/>
        <end position="36"/>
    </location>
</feature>
<dbReference type="EMBL" id="JARKIB010000126">
    <property type="protein sequence ID" value="KAJ7735516.1"/>
    <property type="molecule type" value="Genomic_DNA"/>
</dbReference>
<proteinExistence type="predicted"/>
<protein>
    <submittedName>
        <fullName evidence="2">Uncharacterized protein</fullName>
    </submittedName>
</protein>